<dbReference type="InterPro" id="IPR011824">
    <property type="entry name" value="LeuD/DmdB_bac"/>
</dbReference>
<dbReference type="FunFam" id="3.20.19.10:FF:000007">
    <property type="entry name" value="Isopropylmalate/citramalate isomerase small subunit"/>
    <property type="match status" value="1"/>
</dbReference>
<sequence length="222" mass="24197">MGILAAGEKSISTTNRNFVGRMGHVDSEVYLASPAVAAASAITGKISKTIRNNLREVKFMIANGSVFKFGDNIDTDVIIPARYLNIADYKELATHCMEDIDDKFISKVKKGDIIVATKNFGCGSSREHAPIVIKESGVSCVIASTFARIFFRNSINIGLPILECEEAANNIDEGDNIEVDFSTGVIKNITKGKEYKAEPFPEFMQNIILNEGLINSIKANRG</sequence>
<keyword evidence="3" id="KW-0479">Metal-binding</keyword>
<evidence type="ECO:0000259" key="9">
    <source>
        <dbReference type="Pfam" id="PF00694"/>
    </source>
</evidence>
<gene>
    <name evidence="10" type="primary">DmdB</name>
    <name evidence="7" type="synonym">leuD</name>
    <name evidence="10" type="ORF">NCTC13307_01193</name>
</gene>
<dbReference type="EMBL" id="UFWD01000001">
    <property type="protein sequence ID" value="SUY22427.1"/>
    <property type="molecule type" value="Genomic_DNA"/>
</dbReference>
<dbReference type="GO" id="GO:0046872">
    <property type="term" value="F:metal ion binding"/>
    <property type="evidence" value="ECO:0007669"/>
    <property type="project" value="UniProtKB-KW"/>
</dbReference>
<dbReference type="InterPro" id="IPR015928">
    <property type="entry name" value="Aconitase/3IPM_dehydase_swvl"/>
</dbReference>
<dbReference type="HAMAP" id="MF_01032">
    <property type="entry name" value="LeuD_type2"/>
    <property type="match status" value="1"/>
</dbReference>
<comment type="function">
    <text evidence="7">Catalyzes the isomerization between 2-isopropylmalate and 3-isopropylmalate, via the formation of 2-isopropylmaleate.</text>
</comment>
<dbReference type="GO" id="GO:0051536">
    <property type="term" value="F:iron-sulfur cluster binding"/>
    <property type="evidence" value="ECO:0007669"/>
    <property type="project" value="UniProtKB-KW"/>
</dbReference>
<evidence type="ECO:0000256" key="5">
    <source>
        <dbReference type="ARBA" id="ARBA00023014"/>
    </source>
</evidence>
<dbReference type="Gene3D" id="3.30.499.10">
    <property type="entry name" value="Aconitase, domain 3"/>
    <property type="match status" value="1"/>
</dbReference>
<evidence type="ECO:0000256" key="6">
    <source>
        <dbReference type="ARBA" id="ARBA00023239"/>
    </source>
</evidence>
<reference evidence="10" key="1">
    <citation type="submission" date="2018-06" db="EMBL/GenBank/DDBJ databases">
        <authorList>
            <consortium name="Pathogen Informatics"/>
            <person name="Doyle S."/>
        </authorList>
    </citation>
    <scope>NUCLEOTIDE SEQUENCE</scope>
    <source>
        <strain evidence="10">NCTC13307</strain>
    </source>
</reference>
<keyword evidence="6 7" id="KW-0456">Lyase</keyword>
<evidence type="ECO:0000256" key="4">
    <source>
        <dbReference type="ARBA" id="ARBA00023004"/>
    </source>
</evidence>
<comment type="subunit">
    <text evidence="2">Monomer.</text>
</comment>
<organism evidence="10">
    <name type="scientific">Clostridioides difficile</name>
    <name type="common">Peptoclostridium difficile</name>
    <dbReference type="NCBI Taxonomy" id="1496"/>
    <lineage>
        <taxon>Bacteria</taxon>
        <taxon>Bacillati</taxon>
        <taxon>Bacillota</taxon>
        <taxon>Clostridia</taxon>
        <taxon>Peptostreptococcales</taxon>
        <taxon>Peptostreptococcaceae</taxon>
        <taxon>Clostridioides</taxon>
    </lineage>
</organism>
<comment type="catalytic activity">
    <reaction evidence="7">
        <text>(2R,3S)-3-isopropylmalate = (2S)-2-isopropylmalate</text>
        <dbReference type="Rhea" id="RHEA:32287"/>
        <dbReference type="ChEBI" id="CHEBI:1178"/>
        <dbReference type="ChEBI" id="CHEBI:35121"/>
        <dbReference type="EC" id="4.2.1.33"/>
    </reaction>
</comment>
<comment type="subunit">
    <text evidence="7">Heterodimer of LeuC and LeuD.</text>
</comment>
<dbReference type="InterPro" id="IPR033940">
    <property type="entry name" value="IPMI_Swivel"/>
</dbReference>
<feature type="domain" description="Aconitase A/isopropylmalate dehydratase small subunit swivel" evidence="9">
    <location>
        <begin position="96"/>
        <end position="162"/>
    </location>
</feature>
<dbReference type="InterPro" id="IPR036008">
    <property type="entry name" value="Aconitase_4Fe-4S_dom"/>
</dbReference>
<proteinExistence type="inferred from homology"/>
<feature type="domain" description="Aconitase/3-isopropylmalate dehydratase large subunit alpha/beta/alpha" evidence="8">
    <location>
        <begin position="4"/>
        <end position="44"/>
    </location>
</feature>
<dbReference type="UniPathway" id="UPA00223"/>
<comment type="pathway">
    <text evidence="7">Amino-acid biosynthesis; L-leucine biosynthesis; L-leucine from 3-methyl-2-oxobutanoate: step 2/4.</text>
</comment>
<dbReference type="PANTHER" id="PTHR43345">
    <property type="entry name" value="3-ISOPROPYLMALATE DEHYDRATASE SMALL SUBUNIT 2-RELATED-RELATED"/>
    <property type="match status" value="1"/>
</dbReference>
<evidence type="ECO:0000256" key="3">
    <source>
        <dbReference type="ARBA" id="ARBA00022723"/>
    </source>
</evidence>
<dbReference type="UniPathway" id="UPA00048">
    <property type="reaction ID" value="UER00071"/>
</dbReference>
<accession>A0A381I7M0</accession>
<evidence type="ECO:0000256" key="2">
    <source>
        <dbReference type="ARBA" id="ARBA00011245"/>
    </source>
</evidence>
<dbReference type="InterPro" id="IPR011827">
    <property type="entry name" value="LeuD_type2/HacB/DmdB"/>
</dbReference>
<keyword evidence="4" id="KW-0408">Iron</keyword>
<dbReference type="Gene3D" id="3.20.19.10">
    <property type="entry name" value="Aconitase, domain 4"/>
    <property type="match status" value="1"/>
</dbReference>
<dbReference type="InterPro" id="IPR015931">
    <property type="entry name" value="Acnase/IPM_dHydase_lsu_aba_1/3"/>
</dbReference>
<protein>
    <recommendedName>
        <fullName evidence="7">3-isopropylmalate dehydratase small subunit</fullName>
        <ecNumber evidence="7">4.2.1.33</ecNumber>
    </recommendedName>
    <alternativeName>
        <fullName evidence="7">Alpha-IPM isomerase</fullName>
        <shortName evidence="7">IPMI</shortName>
    </alternativeName>
    <alternativeName>
        <fullName evidence="7">Isopropylmalate isomerase</fullName>
    </alternativeName>
</protein>
<dbReference type="AlphaFoldDB" id="A0A381I7M0"/>
<dbReference type="SUPFAM" id="SSF52016">
    <property type="entry name" value="LeuD/IlvD-like"/>
    <property type="match status" value="1"/>
</dbReference>
<evidence type="ECO:0000259" key="8">
    <source>
        <dbReference type="Pfam" id="PF00330"/>
    </source>
</evidence>
<dbReference type="PANTHER" id="PTHR43345:SF2">
    <property type="entry name" value="3-ISOPROPYLMALATE DEHYDRATASE SMALL SUBUNIT 1"/>
    <property type="match status" value="1"/>
</dbReference>
<dbReference type="NCBIfam" id="TIGR02084">
    <property type="entry name" value="leud"/>
    <property type="match status" value="1"/>
</dbReference>
<evidence type="ECO:0000256" key="1">
    <source>
        <dbReference type="ARBA" id="ARBA00009869"/>
    </source>
</evidence>
<dbReference type="GO" id="GO:0003861">
    <property type="term" value="F:3-isopropylmalate dehydratase activity"/>
    <property type="evidence" value="ECO:0007669"/>
    <property type="project" value="UniProtKB-UniRule"/>
</dbReference>
<dbReference type="SUPFAM" id="SSF53732">
    <property type="entry name" value="Aconitase iron-sulfur domain"/>
    <property type="match status" value="1"/>
</dbReference>
<keyword evidence="5" id="KW-0411">Iron-sulfur</keyword>
<keyword evidence="7" id="KW-0432">Leucine biosynthesis</keyword>
<dbReference type="Pfam" id="PF00694">
    <property type="entry name" value="Aconitase_C"/>
    <property type="match status" value="1"/>
</dbReference>
<comment type="similarity">
    <text evidence="1 7">Belongs to the LeuD family. LeuD type 2 subfamily.</text>
</comment>
<dbReference type="InterPro" id="IPR000573">
    <property type="entry name" value="AconitaseA/IPMdHydase_ssu_swvl"/>
</dbReference>
<dbReference type="GO" id="GO:0009098">
    <property type="term" value="P:L-leucine biosynthetic process"/>
    <property type="evidence" value="ECO:0007669"/>
    <property type="project" value="UniProtKB-UniRule"/>
</dbReference>
<dbReference type="CDD" id="cd01577">
    <property type="entry name" value="IPMI_Swivel"/>
    <property type="match status" value="1"/>
</dbReference>
<evidence type="ECO:0000256" key="7">
    <source>
        <dbReference type="HAMAP-Rule" id="MF_01032"/>
    </source>
</evidence>
<dbReference type="GO" id="GO:0006099">
    <property type="term" value="P:tricarboxylic acid cycle"/>
    <property type="evidence" value="ECO:0007669"/>
    <property type="project" value="UniProtKB-UniPathway"/>
</dbReference>
<keyword evidence="7" id="KW-0028">Amino-acid biosynthesis</keyword>
<dbReference type="EC" id="4.2.1.33" evidence="7"/>
<keyword evidence="7" id="KW-0100">Branched-chain amino acid biosynthesis</keyword>
<dbReference type="InterPro" id="IPR050075">
    <property type="entry name" value="LeuD"/>
</dbReference>
<name>A0A381I7M0_CLODI</name>
<dbReference type="Pfam" id="PF00330">
    <property type="entry name" value="Aconitase"/>
    <property type="match status" value="1"/>
</dbReference>
<dbReference type="InterPro" id="IPR001030">
    <property type="entry name" value="Acoase/IPM_deHydtase_lsu_aba"/>
</dbReference>
<dbReference type="NCBIfam" id="TIGR02087">
    <property type="entry name" value="LEUD_arch"/>
    <property type="match status" value="1"/>
</dbReference>
<evidence type="ECO:0000313" key="10">
    <source>
        <dbReference type="EMBL" id="SUY22427.1"/>
    </source>
</evidence>